<evidence type="ECO:0000313" key="2">
    <source>
        <dbReference type="Proteomes" id="UP000249748"/>
    </source>
</evidence>
<proteinExistence type="predicted"/>
<dbReference type="Proteomes" id="UP000249748">
    <property type="component" value="Unassembled WGS sequence"/>
</dbReference>
<accession>A0ACD1IAN8</accession>
<organism evidence="1 2">
    <name type="scientific">Aspergillus costaricaensis CBS 115574</name>
    <dbReference type="NCBI Taxonomy" id="1448317"/>
    <lineage>
        <taxon>Eukaryota</taxon>
        <taxon>Fungi</taxon>
        <taxon>Dikarya</taxon>
        <taxon>Ascomycota</taxon>
        <taxon>Pezizomycotina</taxon>
        <taxon>Eurotiomycetes</taxon>
        <taxon>Eurotiomycetidae</taxon>
        <taxon>Eurotiales</taxon>
        <taxon>Aspergillaceae</taxon>
        <taxon>Aspergillus</taxon>
        <taxon>Aspergillus subgen. Circumdati</taxon>
    </lineage>
</organism>
<name>A0ACD1IAN8_9EURO</name>
<evidence type="ECO:0000313" key="1">
    <source>
        <dbReference type="EMBL" id="RAK87153.1"/>
    </source>
</evidence>
<reference evidence="1" key="1">
    <citation type="submission" date="2018-02" db="EMBL/GenBank/DDBJ databases">
        <title>The genomes of Aspergillus section Nigri reveals drivers in fungal speciation.</title>
        <authorList>
            <consortium name="DOE Joint Genome Institute"/>
            <person name="Vesth T.C."/>
            <person name="Nybo J."/>
            <person name="Theobald S."/>
            <person name="Brandl J."/>
            <person name="Frisvad J.C."/>
            <person name="Nielsen K.F."/>
            <person name="Lyhne E.K."/>
            <person name="Kogle M.E."/>
            <person name="Kuo A."/>
            <person name="Riley R."/>
            <person name="Clum A."/>
            <person name="Nolan M."/>
            <person name="Lipzen A."/>
            <person name="Salamov A."/>
            <person name="Henrissat B."/>
            <person name="Wiebenga A."/>
            <person name="De vries R.P."/>
            <person name="Grigoriev I.V."/>
            <person name="Mortensen U.H."/>
            <person name="Andersen M.R."/>
            <person name="Baker S.E."/>
        </authorList>
    </citation>
    <scope>NUCLEOTIDE SEQUENCE</scope>
    <source>
        <strain evidence="1">CBS 115574</strain>
    </source>
</reference>
<sequence length="435" mass="48520">MDADNRVQDSTTVDISVASCPSNLDETPKLLSEIAEDVKRLGTDSDGIRKAAIYKCRQLFLALSTPRDIMADHCWGQIGAMMAVGFGVDSGLWVLMAQNGDKPQRVSDLASSLGIEPKLLSIATDLANLSPGRLMRHLSAMGLLNEVGEDEYQPTNYTKALSLPQIGNGYLGLTSCTSAGCLKFHEFSRKRGWTNPTNPEDTSLMNAYGTDRDLFSWVNELGYGKHLNDYLGGYNLGRRWWIHPDVYPVKDRLIHGADPSPDAPFLVDIGGNVGHDLERFRAAFPDAPGKLILQDLPMMVRQIMDLDSSIVCMEYDFRDEQPVKGARAYYIHSTLHNWCDDVCETLLKRVKDAMRPGYSRLLINEFVVPETGAYWEITGLDMMMLGLFSSEQRTRAAWYDLIERRTGLRIVQIWSAGAGVESVIECEVTDYEGEA</sequence>
<gene>
    <name evidence="1" type="ORF">BO79DRAFT_269556</name>
</gene>
<protein>
    <submittedName>
        <fullName evidence="1">O-methyltransferase</fullName>
    </submittedName>
</protein>
<dbReference type="EMBL" id="KZ824556">
    <property type="protein sequence ID" value="RAK87153.1"/>
    <property type="molecule type" value="Genomic_DNA"/>
</dbReference>
<keyword evidence="2" id="KW-1185">Reference proteome</keyword>